<sequence>METKSENRICKNCKKDFTIESEDFNFYEKIKVTPPTWCVDCRQQRRYAWRNERTLYRRNCDLCGKSTVTIYSSNKHYKVYCNECWWGDGWDPASYGRDFDFTRPFFEQFAELQRDVPRMALLNKRSVNSEYTNHSGDTKNCYLSFVAWESENIMYSNWVQKSRDCMDCAYVREKGERLYETIDSRTSYQCQYSTFLKDCSNCYYCYDCRGCNNCFMSSNLRNKSYVFKNKQYTREEYLEKMKEYEMSSFVVREGLKKEFTDLLKQDSIHRYVFSERSINSNGSLLFDCKKVAKSFEVDKSEDCKYIYGATEIKDSMDVYHIGLNTTELCYELQGCTRTSNCQFCHLCYDNMNVMYSDTCQNSQNLFGCVSVKKGDYMIFNKKYSKTDYEILKNKIIEHMKKTGEYGEFFPPQIAPVYYNETQGNLYMPMTKEEVLAKGWQWEDNIPGTFGKETISSGSMPDKIEDVPDNYLNEIFSCMECSKNYNITKNELLFYRKENLPFPRRCPNCRYKRRFDMRPARRLWHRTCMCSQNHIGHSGSPRLETGGASCQVEFETCYAPERPEKVYCESCYNKEVY</sequence>
<protein>
    <recommendedName>
        <fullName evidence="3">Zinc-binding domain-containing protein</fullName>
    </recommendedName>
</protein>
<evidence type="ECO:0008006" key="3">
    <source>
        <dbReference type="Google" id="ProtNLM"/>
    </source>
</evidence>
<evidence type="ECO:0000313" key="1">
    <source>
        <dbReference type="EMBL" id="OGI68603.1"/>
    </source>
</evidence>
<reference evidence="1 2" key="1">
    <citation type="journal article" date="2016" name="Nat. Commun.">
        <title>Thousands of microbial genomes shed light on interconnected biogeochemical processes in an aquifer system.</title>
        <authorList>
            <person name="Anantharaman K."/>
            <person name="Brown C.T."/>
            <person name="Hug L.A."/>
            <person name="Sharon I."/>
            <person name="Castelle C.J."/>
            <person name="Probst A.J."/>
            <person name="Thomas B.C."/>
            <person name="Singh A."/>
            <person name="Wilkins M.J."/>
            <person name="Karaoz U."/>
            <person name="Brodie E.L."/>
            <person name="Williams K.H."/>
            <person name="Hubbard S.S."/>
            <person name="Banfield J.F."/>
        </authorList>
    </citation>
    <scope>NUCLEOTIDE SEQUENCE [LARGE SCALE GENOMIC DNA]</scope>
</reference>
<evidence type="ECO:0000313" key="2">
    <source>
        <dbReference type="Proteomes" id="UP000178235"/>
    </source>
</evidence>
<dbReference type="Proteomes" id="UP000178235">
    <property type="component" value="Unassembled WGS sequence"/>
</dbReference>
<dbReference type="AlphaFoldDB" id="A0A1F6VG27"/>
<comment type="caution">
    <text evidence="1">The sequence shown here is derived from an EMBL/GenBank/DDBJ whole genome shotgun (WGS) entry which is preliminary data.</text>
</comment>
<organism evidence="1 2">
    <name type="scientific">Candidatus Nomurabacteria bacterium RIFCSPHIGHO2_01_FULL_42_15</name>
    <dbReference type="NCBI Taxonomy" id="1801742"/>
    <lineage>
        <taxon>Bacteria</taxon>
        <taxon>Candidatus Nomuraibacteriota</taxon>
    </lineage>
</organism>
<gene>
    <name evidence="1" type="ORF">A2738_01845</name>
</gene>
<proteinExistence type="predicted"/>
<accession>A0A1F6VG27</accession>
<name>A0A1F6VG27_9BACT</name>
<dbReference type="EMBL" id="MFTS01000003">
    <property type="protein sequence ID" value="OGI68603.1"/>
    <property type="molecule type" value="Genomic_DNA"/>
</dbReference>